<feature type="transmembrane region" description="Helical" evidence="6">
    <location>
        <begin position="1404"/>
        <end position="1427"/>
    </location>
</feature>
<evidence type="ECO:0000313" key="8">
    <source>
        <dbReference type="Proteomes" id="UP000694920"/>
    </source>
</evidence>
<keyword evidence="4" id="KW-1015">Disulfide bond</keyword>
<evidence type="ECO:0000256" key="5">
    <source>
        <dbReference type="SAM" id="MobiDB-lite"/>
    </source>
</evidence>
<dbReference type="SUPFAM" id="SSF49265">
    <property type="entry name" value="Fibronectin type III"/>
    <property type="match status" value="1"/>
</dbReference>
<dbReference type="InterPro" id="IPR013783">
    <property type="entry name" value="Ig-like_fold"/>
</dbReference>
<dbReference type="InterPro" id="IPR000483">
    <property type="entry name" value="Cys-rich_flank_reg_C"/>
</dbReference>
<protein>
    <submittedName>
        <fullName evidence="9">Protein artichoke isoform X1</fullName>
    </submittedName>
</protein>
<dbReference type="InterPro" id="IPR003591">
    <property type="entry name" value="Leu-rich_rpt_typical-subtyp"/>
</dbReference>
<keyword evidence="6" id="KW-1133">Transmembrane helix</keyword>
<dbReference type="Gene3D" id="3.80.10.10">
    <property type="entry name" value="Ribonuclease Inhibitor"/>
    <property type="match status" value="7"/>
</dbReference>
<dbReference type="GeneID" id="107274013"/>
<dbReference type="InterPro" id="IPR003961">
    <property type="entry name" value="FN3_dom"/>
</dbReference>
<gene>
    <name evidence="9" type="primary">LOC107274013</name>
</gene>
<keyword evidence="3" id="KW-0677">Repeat</keyword>
<feature type="domain" description="Fibronectin type-III" evidence="7">
    <location>
        <begin position="1255"/>
        <end position="1351"/>
    </location>
</feature>
<dbReference type="SMART" id="SM00365">
    <property type="entry name" value="LRR_SD22"/>
    <property type="match status" value="7"/>
</dbReference>
<dbReference type="Proteomes" id="UP000694920">
    <property type="component" value="Unplaced"/>
</dbReference>
<organism evidence="8 9">
    <name type="scientific">Cephus cinctus</name>
    <name type="common">Wheat stem sawfly</name>
    <dbReference type="NCBI Taxonomy" id="211228"/>
    <lineage>
        <taxon>Eukaryota</taxon>
        <taxon>Metazoa</taxon>
        <taxon>Ecdysozoa</taxon>
        <taxon>Arthropoda</taxon>
        <taxon>Hexapoda</taxon>
        <taxon>Insecta</taxon>
        <taxon>Pterygota</taxon>
        <taxon>Neoptera</taxon>
        <taxon>Endopterygota</taxon>
        <taxon>Hymenoptera</taxon>
        <taxon>Cephoidea</taxon>
        <taxon>Cephidae</taxon>
        <taxon>Cephus</taxon>
    </lineage>
</organism>
<keyword evidence="6" id="KW-0472">Membrane</keyword>
<feature type="compositionally biased region" description="Low complexity" evidence="5">
    <location>
        <begin position="544"/>
        <end position="557"/>
    </location>
</feature>
<dbReference type="Gene3D" id="2.60.40.10">
    <property type="entry name" value="Immunoglobulins"/>
    <property type="match status" value="1"/>
</dbReference>
<dbReference type="InterPro" id="IPR001611">
    <property type="entry name" value="Leu-rich_rpt"/>
</dbReference>
<dbReference type="GO" id="GO:0005886">
    <property type="term" value="C:plasma membrane"/>
    <property type="evidence" value="ECO:0007669"/>
    <property type="project" value="TreeGrafter"/>
</dbReference>
<dbReference type="PROSITE" id="PS50853">
    <property type="entry name" value="FN3"/>
    <property type="match status" value="1"/>
</dbReference>
<evidence type="ECO:0000256" key="6">
    <source>
        <dbReference type="SAM" id="Phobius"/>
    </source>
</evidence>
<name>A0AAJ7RTY2_CEPCN</name>
<dbReference type="PANTHER" id="PTHR24369">
    <property type="entry name" value="ANTIGEN BSP, PUTATIVE-RELATED"/>
    <property type="match status" value="1"/>
</dbReference>
<dbReference type="KEGG" id="ccin:107274013"/>
<dbReference type="PANTHER" id="PTHR24369:SF210">
    <property type="entry name" value="CHAOPTIN-RELATED"/>
    <property type="match status" value="1"/>
</dbReference>
<keyword evidence="1" id="KW-0433">Leucine-rich repeat</keyword>
<dbReference type="CDD" id="cd00063">
    <property type="entry name" value="FN3"/>
    <property type="match status" value="1"/>
</dbReference>
<dbReference type="InterPro" id="IPR050541">
    <property type="entry name" value="LRR_TM_domain-containing"/>
</dbReference>
<evidence type="ECO:0000256" key="2">
    <source>
        <dbReference type="ARBA" id="ARBA00022729"/>
    </source>
</evidence>
<dbReference type="SUPFAM" id="SSF52058">
    <property type="entry name" value="L domain-like"/>
    <property type="match status" value="4"/>
</dbReference>
<accession>A0AAJ7RTY2</accession>
<dbReference type="FunFam" id="3.80.10.10:FF:001164">
    <property type="entry name" value="GH01279p"/>
    <property type="match status" value="2"/>
</dbReference>
<dbReference type="SMART" id="SM00082">
    <property type="entry name" value="LRRCT"/>
    <property type="match status" value="1"/>
</dbReference>
<evidence type="ECO:0000256" key="4">
    <source>
        <dbReference type="ARBA" id="ARBA00023157"/>
    </source>
</evidence>
<evidence type="ECO:0000256" key="3">
    <source>
        <dbReference type="ARBA" id="ARBA00022737"/>
    </source>
</evidence>
<keyword evidence="8" id="KW-1185">Reference proteome</keyword>
<dbReference type="InterPro" id="IPR032675">
    <property type="entry name" value="LRR_dom_sf"/>
</dbReference>
<dbReference type="SMART" id="SM00364">
    <property type="entry name" value="LRR_BAC"/>
    <property type="match status" value="9"/>
</dbReference>
<dbReference type="RefSeq" id="XP_024947066.1">
    <property type="nucleotide sequence ID" value="XM_025091298.1"/>
</dbReference>
<evidence type="ECO:0000259" key="7">
    <source>
        <dbReference type="PROSITE" id="PS50853"/>
    </source>
</evidence>
<reference evidence="9" key="1">
    <citation type="submission" date="2025-08" db="UniProtKB">
        <authorList>
            <consortium name="RefSeq"/>
        </authorList>
    </citation>
    <scope>IDENTIFICATION</scope>
</reference>
<sequence>MTEEWHIPDILRRKRRRRGGGGSRCYAVKIVVAATCLLLTKLSSLAWTAECPSPSEAMLGCSCYNFEDGLFLECAAATEESLRTTLLAVQQRGVVGGEDAVISGVNVRAVVQSLSVYEPDKSILELRKATFPVGTRIRHLQISQSSIQRIGEMAFANLEESLESLAIVSGRLLHVPQKSLAELRRLAVLDLEGNLMQELSSYCFYGLKLIKLSLKANKIGKISEYAFAGLENSLTDLDLGENRLRSFPVAPLRRLESLASLRLAWNEISGLPDDEYSLLGSLLVLDLSSNDFQKLESDCFRAFPLLHSLSLYFNSIESIHGGAFVSLKELESLDLSHNKIVYFETGTFRGNVRLRTIELSHNHVHHVGGTFARLPELQELYLAENNILEIPGEAFVGSIGLTVLDIQQNAIRRVDARALATLGRLSQLHLSNNYIDRMPREFLRNCENLSSLSLDGNEIRELERGTFSGLRHLRELRLQDNQIAEVKRGVFSALPSLLELHLQNNAITHMETGALRSLRSLQHVNLQGNRLVVLADIFHFTSLSPSSSATTSSIDIRSPSDDDDDDDDDQDDGGGSSLVSIQLDSNGLSVLHNDSLRGQTSVRIMWLGHNRLTRLQAPLFRDLLLVERLYLTNNTISRIEDGAFRPMQALKFLELSMNRLNRVTARTFSDLHQLEELYLRDNGLEHLEPYALGALNKLRVLELSNNRLVTLHGAIFLEGLPIERLYLRNCSIEIIELGALDNLDALLELNLQDNRIPGSALGLIRLPRLHVLELSGNDLGHLAQNSLAGLPALEELFAEDSGISAPLPNGLLRPCKGLTHLRLARNRLVTLPDDLLVGLESLRELRLEENEIAEIPYAALSGAPSLELLSLSDNHIRSVEVSRLGELPFLRELDISRNRLERMSGFASANLSRLQSLYLSGNHLSALPENFFGHSRMLRRLDIADNKFHQIPAFALTGQNLPNLSWLNLTRNPLLRIHQLPPNEPTYPNLQEIHISETNLSILTSRDFEPFPGLLHLYLRQNSILRISPSAFRSLPHLLTLHLGTNSLEILPKERLQGMEHLRLLNLTRNRLKDLEEFPADLKSLQILDLSYNQISVLGKITFKNLISLVELHLYGNWINVVSSEAFRPLKKLRLLDLSRNYLENLPLNAFRPLETQIRSLRAEENPLHCGCESQELWEWLRDHQKLVGAVNRRGAPARLRTATWSERATAETNVAHEKSQIDVEPSVGSLRCEQPPELRGLVFLDLDPHAFCSAPLVLKLAIQDIQPFSVLVSWQSRNHSGLYGYQVAYHALDNVDEVKGKLLTPKARSVRLKKLAPHTRYLICVLGLGSWGTPIHDEANPWLSNGSQEEPLESSYDGPLPLMVNSPMSKCTEVRTLDASNSFIGDGNIPDRGGLAGILTRRLGLIVGSCMGFVVFIVLVSVLGYMKMKKQRAALKREQPLPINPPEFMSYRHFSLQSADRPADNASSNLVSMPCPSFIGAIPSPLSTIGSMQTTQVHT</sequence>
<evidence type="ECO:0000256" key="1">
    <source>
        <dbReference type="ARBA" id="ARBA00022614"/>
    </source>
</evidence>
<dbReference type="PROSITE" id="PS51450">
    <property type="entry name" value="LRR"/>
    <property type="match status" value="5"/>
</dbReference>
<evidence type="ECO:0000313" key="9">
    <source>
        <dbReference type="RefSeq" id="XP_024947066.1"/>
    </source>
</evidence>
<feature type="region of interest" description="Disordered" evidence="5">
    <location>
        <begin position="544"/>
        <end position="576"/>
    </location>
</feature>
<keyword evidence="6" id="KW-0812">Transmembrane</keyword>
<feature type="compositionally biased region" description="Acidic residues" evidence="5">
    <location>
        <begin position="561"/>
        <end position="572"/>
    </location>
</feature>
<dbReference type="InterPro" id="IPR036116">
    <property type="entry name" value="FN3_sf"/>
</dbReference>
<dbReference type="Pfam" id="PF00041">
    <property type="entry name" value="fn3"/>
    <property type="match status" value="1"/>
</dbReference>
<dbReference type="Pfam" id="PF13855">
    <property type="entry name" value="LRR_8"/>
    <property type="match status" value="10"/>
</dbReference>
<dbReference type="SMART" id="SM00369">
    <property type="entry name" value="LRR_TYP"/>
    <property type="match status" value="32"/>
</dbReference>
<keyword evidence="2" id="KW-0732">Signal</keyword>
<proteinExistence type="predicted"/>